<keyword evidence="5" id="KW-0472">Membrane</keyword>
<dbReference type="Gene3D" id="3.30.40.10">
    <property type="entry name" value="Zinc/RING finger domain, C3HC4 (zinc finger)"/>
    <property type="match status" value="1"/>
</dbReference>
<dbReference type="PANTHER" id="PTHR22894">
    <property type="entry name" value="RING-TYPE DOMAIN-CONTAINING PROTEIN"/>
    <property type="match status" value="1"/>
</dbReference>
<sequence>MARSKARFKWIETPETCLFDVFVLRFTRFSCVNISDMNSQRRENAAKLLPKNHKDAFKSRQPHFHTDVNCPVCLQTATLPVETNCGHLFCGSCLMSYWKHDPSLGAVSCPLCRQKVVHLYKEFSEMQPSEPCRNIVRDIRRYNNRFSGKPQPFTDYLYEMPFLLHHGLRRLFTMGGLISIFVLRVLVCSFGIIMYLFSPFDVIQDPLCRVLSVIDDLGVVFILLICMINILQQLRSEGLNIAVSATQSVLSES</sequence>
<dbReference type="InterPro" id="IPR038896">
    <property type="entry name" value="RNF170"/>
</dbReference>
<evidence type="ECO:0000256" key="5">
    <source>
        <dbReference type="SAM" id="Phobius"/>
    </source>
</evidence>
<dbReference type="InterPro" id="IPR017907">
    <property type="entry name" value="Znf_RING_CS"/>
</dbReference>
<reference evidence="7" key="1">
    <citation type="submission" date="2025-08" db="UniProtKB">
        <authorList>
            <consortium name="Ensembl"/>
        </authorList>
    </citation>
    <scope>IDENTIFICATION</scope>
</reference>
<dbReference type="InterPro" id="IPR013083">
    <property type="entry name" value="Znf_RING/FYVE/PHD"/>
</dbReference>
<dbReference type="GO" id="GO:0061630">
    <property type="term" value="F:ubiquitin protein ligase activity"/>
    <property type="evidence" value="ECO:0007669"/>
    <property type="project" value="InterPro"/>
</dbReference>
<dbReference type="SMART" id="SM00184">
    <property type="entry name" value="RING"/>
    <property type="match status" value="1"/>
</dbReference>
<evidence type="ECO:0000313" key="8">
    <source>
        <dbReference type="Proteomes" id="UP000694569"/>
    </source>
</evidence>
<evidence type="ECO:0000256" key="1">
    <source>
        <dbReference type="ARBA" id="ARBA00022723"/>
    </source>
</evidence>
<dbReference type="Ensembl" id="ENSLLET00000048038.1">
    <property type="protein sequence ID" value="ENSLLEP00000046201.1"/>
    <property type="gene ID" value="ENSLLEG00000029299.1"/>
</dbReference>
<name>A0A8C5WL92_9ANUR</name>
<dbReference type="GeneTree" id="ENSGT00390000017123"/>
<feature type="transmembrane region" description="Helical" evidence="5">
    <location>
        <begin position="210"/>
        <end position="231"/>
    </location>
</feature>
<dbReference type="PANTHER" id="PTHR22894:SF2">
    <property type="entry name" value="RING-TYPE DOMAIN-CONTAINING PROTEIN"/>
    <property type="match status" value="1"/>
</dbReference>
<keyword evidence="2 4" id="KW-0863">Zinc-finger</keyword>
<dbReference type="InterPro" id="IPR027370">
    <property type="entry name" value="Znf-RING_euk"/>
</dbReference>
<organism evidence="7 8">
    <name type="scientific">Leptobrachium leishanense</name>
    <name type="common">Leishan spiny toad</name>
    <dbReference type="NCBI Taxonomy" id="445787"/>
    <lineage>
        <taxon>Eukaryota</taxon>
        <taxon>Metazoa</taxon>
        <taxon>Chordata</taxon>
        <taxon>Craniata</taxon>
        <taxon>Vertebrata</taxon>
        <taxon>Euteleostomi</taxon>
        <taxon>Amphibia</taxon>
        <taxon>Batrachia</taxon>
        <taxon>Anura</taxon>
        <taxon>Pelobatoidea</taxon>
        <taxon>Megophryidae</taxon>
        <taxon>Leptobrachium</taxon>
    </lineage>
</organism>
<evidence type="ECO:0000256" key="3">
    <source>
        <dbReference type="ARBA" id="ARBA00022833"/>
    </source>
</evidence>
<evidence type="ECO:0000259" key="6">
    <source>
        <dbReference type="PROSITE" id="PS50089"/>
    </source>
</evidence>
<dbReference type="OrthoDB" id="9049620at2759"/>
<proteinExistence type="predicted"/>
<keyword evidence="8" id="KW-1185">Reference proteome</keyword>
<accession>A0A8C5WL92</accession>
<reference evidence="7" key="2">
    <citation type="submission" date="2025-09" db="UniProtKB">
        <authorList>
            <consortium name="Ensembl"/>
        </authorList>
    </citation>
    <scope>IDENTIFICATION</scope>
</reference>
<evidence type="ECO:0000256" key="2">
    <source>
        <dbReference type="ARBA" id="ARBA00022771"/>
    </source>
</evidence>
<evidence type="ECO:0000313" key="7">
    <source>
        <dbReference type="Ensembl" id="ENSLLEP00000046201.1"/>
    </source>
</evidence>
<dbReference type="Pfam" id="PF13445">
    <property type="entry name" value="zf-RING_UBOX"/>
    <property type="match status" value="1"/>
</dbReference>
<dbReference type="Proteomes" id="UP000694569">
    <property type="component" value="Unplaced"/>
</dbReference>
<feature type="transmembrane region" description="Helical" evidence="5">
    <location>
        <begin position="171"/>
        <end position="198"/>
    </location>
</feature>
<evidence type="ECO:0000256" key="4">
    <source>
        <dbReference type="PROSITE-ProRule" id="PRU00175"/>
    </source>
</evidence>
<dbReference type="AlphaFoldDB" id="A0A8C5WL92"/>
<protein>
    <recommendedName>
        <fullName evidence="6">RING-type domain-containing protein</fullName>
    </recommendedName>
</protein>
<keyword evidence="5" id="KW-0812">Transmembrane</keyword>
<dbReference type="GO" id="GO:0008270">
    <property type="term" value="F:zinc ion binding"/>
    <property type="evidence" value="ECO:0007669"/>
    <property type="project" value="UniProtKB-KW"/>
</dbReference>
<feature type="domain" description="RING-type" evidence="6">
    <location>
        <begin position="70"/>
        <end position="113"/>
    </location>
</feature>
<keyword evidence="3" id="KW-0862">Zinc</keyword>
<dbReference type="PROSITE" id="PS50089">
    <property type="entry name" value="ZF_RING_2"/>
    <property type="match status" value="1"/>
</dbReference>
<dbReference type="PROSITE" id="PS00518">
    <property type="entry name" value="ZF_RING_1"/>
    <property type="match status" value="1"/>
</dbReference>
<dbReference type="SUPFAM" id="SSF57850">
    <property type="entry name" value="RING/U-box"/>
    <property type="match status" value="1"/>
</dbReference>
<keyword evidence="5" id="KW-1133">Transmembrane helix</keyword>
<dbReference type="InterPro" id="IPR001841">
    <property type="entry name" value="Znf_RING"/>
</dbReference>
<keyword evidence="1" id="KW-0479">Metal-binding</keyword>